<dbReference type="EMBL" id="MU277238">
    <property type="protein sequence ID" value="KAI0058173.1"/>
    <property type="molecule type" value="Genomic_DNA"/>
</dbReference>
<keyword evidence="2" id="KW-1185">Reference proteome</keyword>
<reference evidence="1" key="2">
    <citation type="journal article" date="2022" name="New Phytol.">
        <title>Evolutionary transition to the ectomycorrhizal habit in the genomes of a hyperdiverse lineage of mushroom-forming fungi.</title>
        <authorList>
            <person name="Looney B."/>
            <person name="Miyauchi S."/>
            <person name="Morin E."/>
            <person name="Drula E."/>
            <person name="Courty P.E."/>
            <person name="Kohler A."/>
            <person name="Kuo A."/>
            <person name="LaButti K."/>
            <person name="Pangilinan J."/>
            <person name="Lipzen A."/>
            <person name="Riley R."/>
            <person name="Andreopoulos W."/>
            <person name="He G."/>
            <person name="Johnson J."/>
            <person name="Nolan M."/>
            <person name="Tritt A."/>
            <person name="Barry K.W."/>
            <person name="Grigoriev I.V."/>
            <person name="Nagy L.G."/>
            <person name="Hibbett D."/>
            <person name="Henrissat B."/>
            <person name="Matheny P.B."/>
            <person name="Labbe J."/>
            <person name="Martin F.M."/>
        </authorList>
    </citation>
    <scope>NUCLEOTIDE SEQUENCE</scope>
    <source>
        <strain evidence="1">HHB10654</strain>
    </source>
</reference>
<evidence type="ECO:0000313" key="1">
    <source>
        <dbReference type="EMBL" id="KAI0058173.1"/>
    </source>
</evidence>
<evidence type="ECO:0000313" key="2">
    <source>
        <dbReference type="Proteomes" id="UP000814140"/>
    </source>
</evidence>
<gene>
    <name evidence="1" type="ORF">BV25DRAFT_1902289</name>
</gene>
<proteinExistence type="predicted"/>
<dbReference type="Proteomes" id="UP000814140">
    <property type="component" value="Unassembled WGS sequence"/>
</dbReference>
<name>A0ACB8SPI3_9AGAM</name>
<protein>
    <submittedName>
        <fullName evidence="1">Uncharacterized protein</fullName>
    </submittedName>
</protein>
<sequence length="720" mass="77318">MEVDGVHQQSSLSDDEDSLFGSPPPSPPRGRSPKLALPTGPDSTENVGTIALPGSHIHSELPLNPAALLLSTQLRPGPSSASPPHLPPHLSTSRPSSQGPSRQPSRSHSSSRDTSRAPSARRSTKGKERAPTPRPPPPPIHLPDPDEPPPNNFLRNQQALLGLAGLVGGVNPANLSKRHRRGSTSQNPIIIEDEYNPPSLSQGRNAFIVPSTSLPPVPSEEVIASLVKQKNIFPVLESLLRLLSGAGPSAYAAWPPPQRLSGGNNIWDQGPSHKRRKLSKVPAGAADWDVPYPFLEGEGPEQYRVRWEKERVKQLLSQLVAIVKGAARTAATRTFLQTQVHAGSPINLSADRGQQDIRDVTNIRSESESLSTLPPTTPFDNLIASLLLNSRAGSAPETSTSLVPPVPQPATSGQEDTLEQTQGGPQEGGPNLDSFDTSSVEFQELLAVLCKSAEDGMDVDTFDVTPSSDRSAVENPQPINSGQECSSALPDSMIDPTLLAMSMPRPEVPLRPISTTPALSRSPMASTSSLDPLTPQEEMFVDPEVYRPEQAEDPVGAATLLMNMAASTSSQQAMSAYTRPITGNFQSPATVMHPSMFFPPPPFEPHAFQPPPPSQPPALFPQPPTTITQPPVQPAHVRAAPVAYASTAQLMSLLDSRRMIQTSSAKAPNKQDILRRAKERRLQLAAELERAKVELWETTIEQGVLAHLVKDSRVQDSGPQ</sequence>
<accession>A0ACB8SPI3</accession>
<comment type="caution">
    <text evidence="1">The sequence shown here is derived from an EMBL/GenBank/DDBJ whole genome shotgun (WGS) entry which is preliminary data.</text>
</comment>
<organism evidence="1 2">
    <name type="scientific">Artomyces pyxidatus</name>
    <dbReference type="NCBI Taxonomy" id="48021"/>
    <lineage>
        <taxon>Eukaryota</taxon>
        <taxon>Fungi</taxon>
        <taxon>Dikarya</taxon>
        <taxon>Basidiomycota</taxon>
        <taxon>Agaricomycotina</taxon>
        <taxon>Agaricomycetes</taxon>
        <taxon>Russulales</taxon>
        <taxon>Auriscalpiaceae</taxon>
        <taxon>Artomyces</taxon>
    </lineage>
</organism>
<reference evidence="1" key="1">
    <citation type="submission" date="2021-03" db="EMBL/GenBank/DDBJ databases">
        <authorList>
            <consortium name="DOE Joint Genome Institute"/>
            <person name="Ahrendt S."/>
            <person name="Looney B.P."/>
            <person name="Miyauchi S."/>
            <person name="Morin E."/>
            <person name="Drula E."/>
            <person name="Courty P.E."/>
            <person name="Chicoki N."/>
            <person name="Fauchery L."/>
            <person name="Kohler A."/>
            <person name="Kuo A."/>
            <person name="Labutti K."/>
            <person name="Pangilinan J."/>
            <person name="Lipzen A."/>
            <person name="Riley R."/>
            <person name="Andreopoulos W."/>
            <person name="He G."/>
            <person name="Johnson J."/>
            <person name="Barry K.W."/>
            <person name="Grigoriev I.V."/>
            <person name="Nagy L."/>
            <person name="Hibbett D."/>
            <person name="Henrissat B."/>
            <person name="Matheny P.B."/>
            <person name="Labbe J."/>
            <person name="Martin F."/>
        </authorList>
    </citation>
    <scope>NUCLEOTIDE SEQUENCE</scope>
    <source>
        <strain evidence="1">HHB10654</strain>
    </source>
</reference>